<protein>
    <submittedName>
        <fullName evidence="7">Cysteine-rich protein 2-binding protein-like</fullName>
    </submittedName>
</protein>
<proteinExistence type="predicted"/>
<dbReference type="PANTHER" id="PTHR20916:SF26">
    <property type="entry name" value="CYSTEINE-RICH PROTEIN 2-BINDING PROTEIN"/>
    <property type="match status" value="1"/>
</dbReference>
<keyword evidence="2" id="KW-0863">Zinc-finger</keyword>
<sequence length="764" mass="87242">MENREKKDTEDKSETVEIDIETIDTSDDSKCDPHTESSKCAEDEAQCYCNEEKDGLILKCEQCKRVYHISCLKSGPPSSLEGDDFFKLLCEHCSPDKTEETTRTKLTWQQVVILTLYNLGLRSSGRMGYFRWKEDICSFIDKNWHTFFGARVRTSTFHGTVAGVLSTGNKVHFKSGAHEFGEAGWWALVENRPPLKPDTNAPTGHKMSALKRQRIPFEPTIKVEGLRTRKRATSVESAIELKEKRSRTQEAKDIRKAKQVEPKRQEDSKECVENLQQRSGASTPTVPDSPSVLSLLGAEDSSDSIVSSMLSESDLTPEATLPAILMTGDVEPDDDDLDLDLGTGLVTSSIAGVTTTMSSTLQDLQKRVDDAKAAATMKSAEREDIVKNEEDEDDESSGEETISEKIVEKKKEPSRPRRVKHSELPSKEEVPRILPMSLYEEKQLLKKLESCSDAVAKNPQVRTLRRKLLIRQEKRARGLPIFDLDDFMMKSMQKVCNVSTANRSYNITSLLSSYNITSLNPYNISMRHAGDFRVLDRFQVSQHTVKAHQVHYSSFRARLIGSEVESNLQSICSPYTARVLKPFIRRDFESRPLKMVLMQEIWNYRTRIEPGYDLPSPAPIDYCYVRPHHVPSVNVMCREFFWPGIDLSETLQYPDFSVVALYRKVVIGFGFMVPDVKYNEAYISFLLVHPEWRNAGIGTFMVYHLIQTCMGKDLTLHVSATNPAMLLYQKFGFKPEEFILDFYDKYYEEDSKECKHSFFLRLRR</sequence>
<dbReference type="Proteomes" id="UP000694865">
    <property type="component" value="Unplaced"/>
</dbReference>
<feature type="region of interest" description="Disordered" evidence="4">
    <location>
        <begin position="375"/>
        <end position="427"/>
    </location>
</feature>
<feature type="compositionally biased region" description="Polar residues" evidence="4">
    <location>
        <begin position="274"/>
        <end position="292"/>
    </location>
</feature>
<evidence type="ECO:0000256" key="1">
    <source>
        <dbReference type="ARBA" id="ARBA00022723"/>
    </source>
</evidence>
<dbReference type="PANTHER" id="PTHR20916">
    <property type="entry name" value="CYSTEINE AND GLYCINE-RICH PROTEIN 2 BINDING PROTEIN"/>
    <property type="match status" value="1"/>
</dbReference>
<dbReference type="SMART" id="SM00249">
    <property type="entry name" value="PHD"/>
    <property type="match status" value="1"/>
</dbReference>
<evidence type="ECO:0000313" key="7">
    <source>
        <dbReference type="RefSeq" id="XP_006822389.1"/>
    </source>
</evidence>
<gene>
    <name evidence="7" type="primary">LOC102804901</name>
</gene>
<reference evidence="7" key="1">
    <citation type="submission" date="2025-08" db="UniProtKB">
        <authorList>
            <consortium name="RefSeq"/>
        </authorList>
    </citation>
    <scope>IDENTIFICATION</scope>
    <source>
        <tissue evidence="7">Testes</tissue>
    </source>
</reference>
<feature type="domain" description="N-acetyltransferase" evidence="5">
    <location>
        <begin position="620"/>
        <end position="764"/>
    </location>
</feature>
<dbReference type="RefSeq" id="XP_006822389.1">
    <property type="nucleotide sequence ID" value="XM_006822326.1"/>
</dbReference>
<evidence type="ECO:0000256" key="4">
    <source>
        <dbReference type="SAM" id="MobiDB-lite"/>
    </source>
</evidence>
<dbReference type="Pfam" id="PF00583">
    <property type="entry name" value="Acetyltransf_1"/>
    <property type="match status" value="1"/>
</dbReference>
<dbReference type="InterPro" id="IPR016181">
    <property type="entry name" value="Acyl_CoA_acyltransferase"/>
</dbReference>
<dbReference type="GeneID" id="102804901"/>
<keyword evidence="1" id="KW-0479">Metal-binding</keyword>
<evidence type="ECO:0000256" key="2">
    <source>
        <dbReference type="ARBA" id="ARBA00022771"/>
    </source>
</evidence>
<keyword evidence="3" id="KW-0862">Zinc</keyword>
<dbReference type="PROSITE" id="PS01359">
    <property type="entry name" value="ZF_PHD_1"/>
    <property type="match status" value="1"/>
</dbReference>
<dbReference type="PROSITE" id="PS51186">
    <property type="entry name" value="GNAT"/>
    <property type="match status" value="1"/>
</dbReference>
<dbReference type="SUPFAM" id="SSF57903">
    <property type="entry name" value="FYVE/PHD zinc finger"/>
    <property type="match status" value="1"/>
</dbReference>
<evidence type="ECO:0000259" key="5">
    <source>
        <dbReference type="PROSITE" id="PS51186"/>
    </source>
</evidence>
<dbReference type="InterPro" id="IPR001965">
    <property type="entry name" value="Znf_PHD"/>
</dbReference>
<dbReference type="InterPro" id="IPR019786">
    <property type="entry name" value="Zinc_finger_PHD-type_CS"/>
</dbReference>
<name>A0ABM0MQU8_SACKO</name>
<feature type="compositionally biased region" description="Basic and acidic residues" evidence="4">
    <location>
        <begin position="379"/>
        <end position="388"/>
    </location>
</feature>
<evidence type="ECO:0000313" key="6">
    <source>
        <dbReference type="Proteomes" id="UP000694865"/>
    </source>
</evidence>
<dbReference type="SUPFAM" id="SSF55729">
    <property type="entry name" value="Acyl-CoA N-acyltransferases (Nat)"/>
    <property type="match status" value="1"/>
</dbReference>
<accession>A0ABM0MQU8</accession>
<dbReference type="InterPro" id="IPR011011">
    <property type="entry name" value="Znf_FYVE_PHD"/>
</dbReference>
<dbReference type="Gene3D" id="3.40.630.30">
    <property type="match status" value="1"/>
</dbReference>
<keyword evidence="6" id="KW-1185">Reference proteome</keyword>
<feature type="compositionally biased region" description="Basic and acidic residues" evidence="4">
    <location>
        <begin position="402"/>
        <end position="427"/>
    </location>
</feature>
<organism evidence="6 7">
    <name type="scientific">Saccoglossus kowalevskii</name>
    <name type="common">Acorn worm</name>
    <dbReference type="NCBI Taxonomy" id="10224"/>
    <lineage>
        <taxon>Eukaryota</taxon>
        <taxon>Metazoa</taxon>
        <taxon>Hemichordata</taxon>
        <taxon>Enteropneusta</taxon>
        <taxon>Harrimaniidae</taxon>
        <taxon>Saccoglossus</taxon>
    </lineage>
</organism>
<dbReference type="CDD" id="cd04301">
    <property type="entry name" value="NAT_SF"/>
    <property type="match status" value="1"/>
</dbReference>
<feature type="region of interest" description="Disordered" evidence="4">
    <location>
        <begin position="242"/>
        <end position="295"/>
    </location>
</feature>
<feature type="compositionally biased region" description="Basic and acidic residues" evidence="4">
    <location>
        <begin position="242"/>
        <end position="272"/>
    </location>
</feature>
<dbReference type="InterPro" id="IPR000182">
    <property type="entry name" value="GNAT_dom"/>
</dbReference>
<dbReference type="Gene3D" id="3.90.980.20">
    <property type="match status" value="1"/>
</dbReference>
<evidence type="ECO:0000256" key="3">
    <source>
        <dbReference type="ARBA" id="ARBA00022833"/>
    </source>
</evidence>
<feature type="compositionally biased region" description="Acidic residues" evidence="4">
    <location>
        <begin position="389"/>
        <end position="398"/>
    </location>
</feature>